<organism evidence="7 8">
    <name type="scientific">Tianweitania sediminis</name>
    <dbReference type="NCBI Taxonomy" id="1502156"/>
    <lineage>
        <taxon>Bacteria</taxon>
        <taxon>Pseudomonadati</taxon>
        <taxon>Pseudomonadota</taxon>
        <taxon>Alphaproteobacteria</taxon>
        <taxon>Hyphomicrobiales</taxon>
        <taxon>Phyllobacteriaceae</taxon>
        <taxon>Tianweitania</taxon>
    </lineage>
</organism>
<evidence type="ECO:0000256" key="1">
    <source>
        <dbReference type="ARBA" id="ARBA00004651"/>
    </source>
</evidence>
<dbReference type="EMBL" id="JAGIYY010000003">
    <property type="protein sequence ID" value="MBP0439521.1"/>
    <property type="molecule type" value="Genomic_DNA"/>
</dbReference>
<feature type="transmembrane region" description="Helical" evidence="6">
    <location>
        <begin position="60"/>
        <end position="82"/>
    </location>
</feature>
<evidence type="ECO:0000256" key="2">
    <source>
        <dbReference type="ARBA" id="ARBA00022475"/>
    </source>
</evidence>
<dbReference type="Pfam" id="PF03626">
    <property type="entry name" value="COX4_pro"/>
    <property type="match status" value="1"/>
</dbReference>
<evidence type="ECO:0000256" key="5">
    <source>
        <dbReference type="ARBA" id="ARBA00023136"/>
    </source>
</evidence>
<keyword evidence="2" id="KW-1003">Cell membrane</keyword>
<protein>
    <submittedName>
        <fullName evidence="7">Cytochrome C oxidase subunit IV family protein</fullName>
    </submittedName>
</protein>
<evidence type="ECO:0000256" key="3">
    <source>
        <dbReference type="ARBA" id="ARBA00022692"/>
    </source>
</evidence>
<proteinExistence type="predicted"/>
<keyword evidence="4 6" id="KW-1133">Transmembrane helix</keyword>
<gene>
    <name evidence="7" type="ORF">J5Y06_12740</name>
</gene>
<evidence type="ECO:0000313" key="8">
    <source>
        <dbReference type="Proteomes" id="UP000666240"/>
    </source>
</evidence>
<dbReference type="NCBIfam" id="TIGR02229">
    <property type="entry name" value="caa3_sub_IV"/>
    <property type="match status" value="1"/>
</dbReference>
<name>A0A8J7RLS6_9HYPH</name>
<keyword evidence="8" id="KW-1185">Reference proteome</keyword>
<dbReference type="RefSeq" id="WP_209335516.1">
    <property type="nucleotide sequence ID" value="NZ_JAGIYY010000003.1"/>
</dbReference>
<evidence type="ECO:0000313" key="7">
    <source>
        <dbReference type="EMBL" id="MBP0439521.1"/>
    </source>
</evidence>
<reference evidence="7" key="1">
    <citation type="submission" date="2021-03" db="EMBL/GenBank/DDBJ databases">
        <title>Genome sequencing and assembly of Tianweitania sediminis.</title>
        <authorList>
            <person name="Chhetri G."/>
        </authorList>
    </citation>
    <scope>NUCLEOTIDE SEQUENCE</scope>
    <source>
        <strain evidence="7">Z8</strain>
    </source>
</reference>
<evidence type="ECO:0000256" key="6">
    <source>
        <dbReference type="SAM" id="Phobius"/>
    </source>
</evidence>
<dbReference type="Proteomes" id="UP000666240">
    <property type="component" value="Unassembled WGS sequence"/>
</dbReference>
<comment type="subcellular location">
    <subcellularLocation>
        <location evidence="1">Cell membrane</location>
        <topology evidence="1">Multi-pass membrane protein</topology>
    </subcellularLocation>
</comment>
<dbReference type="InterPro" id="IPR011743">
    <property type="entry name" value="Caa3_sub_IV"/>
</dbReference>
<dbReference type="GO" id="GO:0005886">
    <property type="term" value="C:plasma membrane"/>
    <property type="evidence" value="ECO:0007669"/>
    <property type="project" value="UniProtKB-SubCell"/>
</dbReference>
<keyword evidence="5 6" id="KW-0472">Membrane</keyword>
<accession>A0A8J7RLS6</accession>
<dbReference type="InterPro" id="IPR005171">
    <property type="entry name" value="Cyt_c_oxidase_su4_prok"/>
</dbReference>
<comment type="caution">
    <text evidence="7">The sequence shown here is derived from an EMBL/GenBank/DDBJ whole genome shotgun (WGS) entry which is preliminary data.</text>
</comment>
<dbReference type="AlphaFoldDB" id="A0A8J7RLS6"/>
<evidence type="ECO:0000256" key="4">
    <source>
        <dbReference type="ARBA" id="ARBA00022989"/>
    </source>
</evidence>
<sequence length="87" mass="9018">MPGLRALLPVYVALLALLATTLGASYLPLGGWSPVVSTAVALAKAALIAGFFMELRLEGAALRLAVFAGLFMCAILLVMSSVDPLTR</sequence>
<keyword evidence="3 6" id="KW-0812">Transmembrane</keyword>
<feature type="transmembrane region" description="Helical" evidence="6">
    <location>
        <begin position="33"/>
        <end position="53"/>
    </location>
</feature>